<keyword evidence="1" id="KW-1133">Transmembrane helix</keyword>
<reference evidence="2 3" key="1">
    <citation type="journal article" date="2016" name="PLoS ONE">
        <title>The Identification of Novel Diagnostic Marker Genes for the Detection of Beer Spoiling Pediococcus damnosus Strains Using the BlAst Diagnostic Gene findEr.</title>
        <authorList>
            <person name="Behr J."/>
            <person name="Geissler A.J."/>
            <person name="Schmid J."/>
            <person name="Zehe A."/>
            <person name="Vogel R.F."/>
        </authorList>
    </citation>
    <scope>NUCLEOTIDE SEQUENCE [LARGE SCALE GENOMIC DNA]</scope>
    <source>
        <strain evidence="2 3">TMW 2.1535</strain>
    </source>
</reference>
<feature type="transmembrane region" description="Helical" evidence="1">
    <location>
        <begin position="40"/>
        <end position="60"/>
    </location>
</feature>
<evidence type="ECO:0000313" key="3">
    <source>
        <dbReference type="Proteomes" id="UP000076244"/>
    </source>
</evidence>
<evidence type="ECO:0000313" key="2">
    <source>
        <dbReference type="EMBL" id="AMV66976.1"/>
    </source>
</evidence>
<dbReference type="Proteomes" id="UP000076244">
    <property type="component" value="Chromosome"/>
</dbReference>
<keyword evidence="3" id="KW-1185">Reference proteome</keyword>
<keyword evidence="1" id="KW-0472">Membrane</keyword>
<name>A0ABN4N8G1_9LACO</name>
<gene>
    <name evidence="2" type="ORF">ADU72_1041</name>
</gene>
<keyword evidence="1" id="KW-0812">Transmembrane</keyword>
<evidence type="ECO:0000256" key="1">
    <source>
        <dbReference type="SAM" id="Phobius"/>
    </source>
</evidence>
<feature type="transmembrane region" description="Helical" evidence="1">
    <location>
        <begin position="181"/>
        <end position="200"/>
    </location>
</feature>
<organism evidence="2 3">
    <name type="scientific">Pediococcus damnosus</name>
    <dbReference type="NCBI Taxonomy" id="51663"/>
    <lineage>
        <taxon>Bacteria</taxon>
        <taxon>Bacillati</taxon>
        <taxon>Bacillota</taxon>
        <taxon>Bacilli</taxon>
        <taxon>Lactobacillales</taxon>
        <taxon>Lactobacillaceae</taxon>
        <taxon>Pediococcus</taxon>
    </lineage>
</organism>
<proteinExistence type="predicted"/>
<accession>A0ABN4N8G1</accession>
<protein>
    <submittedName>
        <fullName evidence="2">Uncharacterized protein</fullName>
    </submittedName>
</protein>
<dbReference type="EMBL" id="CP012288">
    <property type="protein sequence ID" value="AMV66976.1"/>
    <property type="molecule type" value="Genomic_DNA"/>
</dbReference>
<sequence>MTNQSLGLNLGGNVFIFIKEAPIIREQHKNMIKPKYGSRAFSTFLYVIFILATICLFTVFNKNFGVIVATSDPVVDKITDTVNEKIPQYDGYTIKVTSNVIKPDLKTAVEQVYEGKEIKVDPTGFQNSVKQQLESDGISTLIINSSIGAGVQTKLTSEYQNAFQNQYLLQARELLPTYKGWTYLIMLVTFVLGTFFRIRYIHSKH</sequence>